<dbReference type="PATRIC" id="fig|595434.4.peg.2853"/>
<feature type="compositionally biased region" description="Polar residues" evidence="1">
    <location>
        <begin position="116"/>
        <end position="127"/>
    </location>
</feature>
<feature type="domain" description="DUF5658" evidence="4">
    <location>
        <begin position="286"/>
        <end position="361"/>
    </location>
</feature>
<protein>
    <submittedName>
        <fullName evidence="5">Cellular communication/signal transduction</fullName>
    </submittedName>
</protein>
<dbReference type="RefSeq" id="WP_053061168.1">
    <property type="nucleotide sequence ID" value="NZ_LECT01000024.1"/>
</dbReference>
<keyword evidence="2" id="KW-0812">Transmembrane</keyword>
<evidence type="ECO:0000259" key="4">
    <source>
        <dbReference type="Pfam" id="PF18902"/>
    </source>
</evidence>
<evidence type="ECO:0000256" key="1">
    <source>
        <dbReference type="SAM" id="MobiDB-lite"/>
    </source>
</evidence>
<feature type="transmembrane region" description="Helical" evidence="2">
    <location>
        <begin position="233"/>
        <end position="258"/>
    </location>
</feature>
<gene>
    <name evidence="5" type="ORF">RISK_002994</name>
</gene>
<keyword evidence="2" id="KW-0472">Membrane</keyword>
<dbReference type="Pfam" id="PF18902">
    <property type="entry name" value="DUF5658"/>
    <property type="match status" value="1"/>
</dbReference>
<feature type="region of interest" description="Disordered" evidence="1">
    <location>
        <begin position="80"/>
        <end position="127"/>
    </location>
</feature>
<keyword evidence="2" id="KW-1133">Transmembrane helix</keyword>
<dbReference type="EMBL" id="LECT01000024">
    <property type="protein sequence ID" value="KLU05001.1"/>
    <property type="molecule type" value="Genomic_DNA"/>
</dbReference>
<organism evidence="5 6">
    <name type="scientific">Rhodopirellula islandica</name>
    <dbReference type="NCBI Taxonomy" id="595434"/>
    <lineage>
        <taxon>Bacteria</taxon>
        <taxon>Pseudomonadati</taxon>
        <taxon>Planctomycetota</taxon>
        <taxon>Planctomycetia</taxon>
        <taxon>Pirellulales</taxon>
        <taxon>Pirellulaceae</taxon>
        <taxon>Rhodopirellula</taxon>
    </lineage>
</organism>
<sequence>MTFFRLLYAIVFIACFSSNVFAQPGRRGPVTPIPFEADQGFLLIDGVYLDPPYLIDISADEQSVVINGTPYSTHYFDLSHLSQQRPGEGRGAGIGRGPGGRRGNGGGPRLNRNPAENESPTGKNQSVRHFVRSLQTLELGAIHVLDQGQQPWELWPEQSGHELLEGLIANSNGETQQAEIPDQTVSLGFTERWENLVTHFEPSGNFLDRAEGVVAEVNQLEAQSAAVHAANQWMAWLNYPMTMLALVLVVFAVGHLMAEASQLFSSSAEPTDTPSASKRFVISLVIIGLMSGIDLVWTLIAHQSGTMRELNPVGGRLIEDPYTLVAFKILVTSISISLLFYLRLQPLARKATWWCCLVLTLLTARWLTFQSLFA</sequence>
<feature type="transmembrane region" description="Helical" evidence="2">
    <location>
        <begin position="351"/>
        <end position="369"/>
    </location>
</feature>
<feature type="transmembrane region" description="Helical" evidence="2">
    <location>
        <begin position="279"/>
        <end position="302"/>
    </location>
</feature>
<evidence type="ECO:0000256" key="3">
    <source>
        <dbReference type="SAM" id="SignalP"/>
    </source>
</evidence>
<accession>A0A0J1BER4</accession>
<dbReference type="STRING" id="595434.RISK_002994"/>
<dbReference type="AlphaFoldDB" id="A0A0J1BER4"/>
<evidence type="ECO:0000313" key="6">
    <source>
        <dbReference type="Proteomes" id="UP000036367"/>
    </source>
</evidence>
<keyword evidence="6" id="KW-1185">Reference proteome</keyword>
<name>A0A0J1BER4_RHOIS</name>
<evidence type="ECO:0000313" key="5">
    <source>
        <dbReference type="EMBL" id="KLU05001.1"/>
    </source>
</evidence>
<evidence type="ECO:0000256" key="2">
    <source>
        <dbReference type="SAM" id="Phobius"/>
    </source>
</evidence>
<comment type="caution">
    <text evidence="5">The sequence shown here is derived from an EMBL/GenBank/DDBJ whole genome shotgun (WGS) entry which is preliminary data.</text>
</comment>
<dbReference type="Proteomes" id="UP000036367">
    <property type="component" value="Unassembled WGS sequence"/>
</dbReference>
<proteinExistence type="predicted"/>
<feature type="compositionally biased region" description="Gly residues" evidence="1">
    <location>
        <begin position="89"/>
        <end position="108"/>
    </location>
</feature>
<feature type="transmembrane region" description="Helical" evidence="2">
    <location>
        <begin position="322"/>
        <end position="344"/>
    </location>
</feature>
<dbReference type="OrthoDB" id="278234at2"/>
<feature type="signal peptide" evidence="3">
    <location>
        <begin position="1"/>
        <end position="22"/>
    </location>
</feature>
<keyword evidence="3" id="KW-0732">Signal</keyword>
<dbReference type="InterPro" id="IPR043717">
    <property type="entry name" value="DUF5658"/>
</dbReference>
<reference evidence="5" key="1">
    <citation type="submission" date="2015-05" db="EMBL/GenBank/DDBJ databases">
        <title>Permanent draft genome of Rhodopirellula islandicus K833.</title>
        <authorList>
            <person name="Kizina J."/>
            <person name="Richter M."/>
            <person name="Glockner F.O."/>
            <person name="Harder J."/>
        </authorList>
    </citation>
    <scope>NUCLEOTIDE SEQUENCE [LARGE SCALE GENOMIC DNA]</scope>
    <source>
        <strain evidence="5">K833</strain>
    </source>
</reference>
<feature type="chain" id="PRO_5005248102" evidence="3">
    <location>
        <begin position="23"/>
        <end position="374"/>
    </location>
</feature>